<dbReference type="VEuPathDB" id="MicrosporidiaDB:NBO_2g0088"/>
<gene>
    <name evidence="1" type="ORF">NBO_2g0088</name>
</gene>
<dbReference type="HOGENOM" id="CLU_3014748_0_0_1"/>
<sequence length="56" mass="6808">MYAMKFYHHKHQINQTVLIVIFRHLIYENIVYVLKGECFVFLSRHGIYCSTRLSVF</sequence>
<reference evidence="1 2" key="1">
    <citation type="journal article" date="2013" name="BMC Genomics">
        <title>Comparative genomics of parasitic silkworm microsporidia reveal an association between genome expansion and host adaptation.</title>
        <authorList>
            <person name="Pan G."/>
            <person name="Xu J."/>
            <person name="Li T."/>
            <person name="Xia Q."/>
            <person name="Liu S.L."/>
            <person name="Zhang G."/>
            <person name="Li S."/>
            <person name="Li C."/>
            <person name="Liu H."/>
            <person name="Yang L."/>
            <person name="Liu T."/>
            <person name="Zhang X."/>
            <person name="Wu Z."/>
            <person name="Fan W."/>
            <person name="Dang X."/>
            <person name="Xiang H."/>
            <person name="Tao M."/>
            <person name="Li Y."/>
            <person name="Hu J."/>
            <person name="Li Z."/>
            <person name="Lin L."/>
            <person name="Luo J."/>
            <person name="Geng L."/>
            <person name="Wang L."/>
            <person name="Long M."/>
            <person name="Wan Y."/>
            <person name="He N."/>
            <person name="Zhang Z."/>
            <person name="Lu C."/>
            <person name="Keeling P.J."/>
            <person name="Wang J."/>
            <person name="Xiang Z."/>
            <person name="Zhou Z."/>
        </authorList>
    </citation>
    <scope>NUCLEOTIDE SEQUENCE [LARGE SCALE GENOMIC DNA]</scope>
    <source>
        <strain evidence="2">CQ1 / CVCC 102059</strain>
    </source>
</reference>
<organism evidence="1 2">
    <name type="scientific">Nosema bombycis (strain CQ1 / CVCC 102059)</name>
    <name type="common">Microsporidian parasite</name>
    <name type="synonym">Pebrine of silkworm</name>
    <dbReference type="NCBI Taxonomy" id="578461"/>
    <lineage>
        <taxon>Eukaryota</taxon>
        <taxon>Fungi</taxon>
        <taxon>Fungi incertae sedis</taxon>
        <taxon>Microsporidia</taxon>
        <taxon>Nosematidae</taxon>
        <taxon>Nosema</taxon>
    </lineage>
</organism>
<evidence type="ECO:0000313" key="1">
    <source>
        <dbReference type="EMBL" id="EOB15597.1"/>
    </source>
</evidence>
<protein>
    <submittedName>
        <fullName evidence="1">Uncharacterized protein</fullName>
    </submittedName>
</protein>
<dbReference type="AlphaFoldDB" id="R0KZG3"/>
<name>R0KZG3_NOSB1</name>
<proteinExistence type="predicted"/>
<dbReference type="EMBL" id="KB908910">
    <property type="protein sequence ID" value="EOB15597.1"/>
    <property type="molecule type" value="Genomic_DNA"/>
</dbReference>
<accession>R0KZG3</accession>
<dbReference type="Proteomes" id="UP000016927">
    <property type="component" value="Unassembled WGS sequence"/>
</dbReference>
<evidence type="ECO:0000313" key="2">
    <source>
        <dbReference type="Proteomes" id="UP000016927"/>
    </source>
</evidence>
<keyword evidence="2" id="KW-1185">Reference proteome</keyword>